<sequence>MLTVFETGLLGASDQDHLRKAQEEGRVIFTQDEDLLRLVASVGAHPGAPLAPHTPASREKRLHPPQAASHPTRAGCEQGPEKRRPPFTACPCPSRSGAQAEREYPIAPASVPDKACRLFLVNLKNAYRREKVVDKQSFLYYSVVIMATLKQKRNSELLRPVSKKTLAEEVAIILKRFILTEKLKEGDKLPPERELATTLGVSHRVVREALSILAGQGIIGKKHGRGAFVRAFDANRLQAAQAALLPSLDVAEFYKLRRAIEVGAICLAVERATEEDLAELQEILEVMKPKSEREESITADEMRFHLTLLRATHEEIFYQLDYLIVEAIRLKVYDKPRRLYRNERNPSTMMEHQAIIDALRRRDGKRAVYEMHKHFDSMMRTTGFVEKPNRNLGNGRRSPSGNPES</sequence>
<accession>A0A1F6CB49</accession>
<dbReference type="AlphaFoldDB" id="A0A1F6CB49"/>
<dbReference type="Pfam" id="PF00392">
    <property type="entry name" value="GntR"/>
    <property type="match status" value="1"/>
</dbReference>
<keyword evidence="2" id="KW-0238">DNA-binding</keyword>
<dbReference type="PANTHER" id="PTHR43537:SF5">
    <property type="entry name" value="UXU OPERON TRANSCRIPTIONAL REGULATOR"/>
    <property type="match status" value="1"/>
</dbReference>
<dbReference type="InterPro" id="IPR036388">
    <property type="entry name" value="WH-like_DNA-bd_sf"/>
</dbReference>
<evidence type="ECO:0000256" key="4">
    <source>
        <dbReference type="SAM" id="MobiDB-lite"/>
    </source>
</evidence>
<dbReference type="SMART" id="SM00895">
    <property type="entry name" value="FCD"/>
    <property type="match status" value="1"/>
</dbReference>
<dbReference type="Gene3D" id="1.10.10.10">
    <property type="entry name" value="Winged helix-like DNA-binding domain superfamily/Winged helix DNA-binding domain"/>
    <property type="match status" value="1"/>
</dbReference>
<dbReference type="SUPFAM" id="SSF46785">
    <property type="entry name" value="Winged helix' DNA-binding domain"/>
    <property type="match status" value="1"/>
</dbReference>
<dbReference type="Pfam" id="PF07729">
    <property type="entry name" value="FCD"/>
    <property type="match status" value="1"/>
</dbReference>
<evidence type="ECO:0000256" key="3">
    <source>
        <dbReference type="ARBA" id="ARBA00023163"/>
    </source>
</evidence>
<dbReference type="PRINTS" id="PR00035">
    <property type="entry name" value="HTHGNTR"/>
</dbReference>
<dbReference type="PROSITE" id="PS50949">
    <property type="entry name" value="HTH_GNTR"/>
    <property type="match status" value="1"/>
</dbReference>
<dbReference type="CDD" id="cd07377">
    <property type="entry name" value="WHTH_GntR"/>
    <property type="match status" value="1"/>
</dbReference>
<name>A0A1F6CB49_HANXR</name>
<gene>
    <name evidence="6" type="ORF">A3F84_26165</name>
</gene>
<keyword evidence="1" id="KW-0805">Transcription regulation</keyword>
<feature type="region of interest" description="Disordered" evidence="4">
    <location>
        <begin position="384"/>
        <end position="405"/>
    </location>
</feature>
<dbReference type="Proteomes" id="UP000178606">
    <property type="component" value="Unassembled WGS sequence"/>
</dbReference>
<evidence type="ECO:0000313" key="7">
    <source>
        <dbReference type="Proteomes" id="UP000178606"/>
    </source>
</evidence>
<feature type="region of interest" description="Disordered" evidence="4">
    <location>
        <begin position="46"/>
        <end position="94"/>
    </location>
</feature>
<dbReference type="EMBL" id="MFKF01000338">
    <property type="protein sequence ID" value="OGG46167.1"/>
    <property type="molecule type" value="Genomic_DNA"/>
</dbReference>
<proteinExistence type="predicted"/>
<dbReference type="InterPro" id="IPR000524">
    <property type="entry name" value="Tscrpt_reg_HTH_GntR"/>
</dbReference>
<dbReference type="Gene3D" id="1.20.120.530">
    <property type="entry name" value="GntR ligand-binding domain-like"/>
    <property type="match status" value="1"/>
</dbReference>
<reference evidence="6 7" key="1">
    <citation type="journal article" date="2016" name="Nat. Commun.">
        <title>Thousands of microbial genomes shed light on interconnected biogeochemical processes in an aquifer system.</title>
        <authorList>
            <person name="Anantharaman K."/>
            <person name="Brown C.T."/>
            <person name="Hug L.A."/>
            <person name="Sharon I."/>
            <person name="Castelle C.J."/>
            <person name="Probst A.J."/>
            <person name="Thomas B.C."/>
            <person name="Singh A."/>
            <person name="Wilkins M.J."/>
            <person name="Karaoz U."/>
            <person name="Brodie E.L."/>
            <person name="Williams K.H."/>
            <person name="Hubbard S.S."/>
            <person name="Banfield J.F."/>
        </authorList>
    </citation>
    <scope>NUCLEOTIDE SEQUENCE [LARGE SCALE GENOMIC DNA]</scope>
    <source>
        <strain evidence="7">RIFCSPLOWO2_12_FULL_64_10</strain>
    </source>
</reference>
<feature type="domain" description="HTH gntR-type" evidence="5">
    <location>
        <begin position="164"/>
        <end position="232"/>
    </location>
</feature>
<dbReference type="InterPro" id="IPR011711">
    <property type="entry name" value="GntR_C"/>
</dbReference>
<dbReference type="SUPFAM" id="SSF48008">
    <property type="entry name" value="GntR ligand-binding domain-like"/>
    <property type="match status" value="1"/>
</dbReference>
<comment type="caution">
    <text evidence="6">The sequence shown here is derived from an EMBL/GenBank/DDBJ whole genome shotgun (WGS) entry which is preliminary data.</text>
</comment>
<dbReference type="InterPro" id="IPR008920">
    <property type="entry name" value="TF_FadR/GntR_C"/>
</dbReference>
<keyword evidence="3" id="KW-0804">Transcription</keyword>
<evidence type="ECO:0000256" key="2">
    <source>
        <dbReference type="ARBA" id="ARBA00023125"/>
    </source>
</evidence>
<evidence type="ECO:0000313" key="6">
    <source>
        <dbReference type="EMBL" id="OGG46167.1"/>
    </source>
</evidence>
<dbReference type="GO" id="GO:0003700">
    <property type="term" value="F:DNA-binding transcription factor activity"/>
    <property type="evidence" value="ECO:0007669"/>
    <property type="project" value="InterPro"/>
</dbReference>
<dbReference type="SMART" id="SM00345">
    <property type="entry name" value="HTH_GNTR"/>
    <property type="match status" value="1"/>
</dbReference>
<evidence type="ECO:0000256" key="1">
    <source>
        <dbReference type="ARBA" id="ARBA00023015"/>
    </source>
</evidence>
<dbReference type="InterPro" id="IPR036390">
    <property type="entry name" value="WH_DNA-bd_sf"/>
</dbReference>
<protein>
    <recommendedName>
        <fullName evidence="5">HTH gntR-type domain-containing protein</fullName>
    </recommendedName>
</protein>
<dbReference type="GO" id="GO:0003677">
    <property type="term" value="F:DNA binding"/>
    <property type="evidence" value="ECO:0007669"/>
    <property type="project" value="UniProtKB-KW"/>
</dbReference>
<evidence type="ECO:0000259" key="5">
    <source>
        <dbReference type="PROSITE" id="PS50949"/>
    </source>
</evidence>
<dbReference type="PANTHER" id="PTHR43537">
    <property type="entry name" value="TRANSCRIPTIONAL REGULATOR, GNTR FAMILY"/>
    <property type="match status" value="1"/>
</dbReference>
<organism evidence="6 7">
    <name type="scientific">Handelsmanbacteria sp. (strain RIFCSPLOWO2_12_FULL_64_10)</name>
    <dbReference type="NCBI Taxonomy" id="1817868"/>
    <lineage>
        <taxon>Bacteria</taxon>
        <taxon>Candidatus Handelsmaniibacteriota</taxon>
    </lineage>
</organism>